<protein>
    <recommendedName>
        <fullName evidence="4">Conjugal transfer protein TraF</fullName>
    </recommendedName>
</protein>
<evidence type="ECO:0000313" key="3">
    <source>
        <dbReference type="Proteomes" id="UP000576645"/>
    </source>
</evidence>
<organism evidence="2 3">
    <name type="scientific">Vibrio coralliilyticus</name>
    <dbReference type="NCBI Taxonomy" id="190893"/>
    <lineage>
        <taxon>Bacteria</taxon>
        <taxon>Pseudomonadati</taxon>
        <taxon>Pseudomonadota</taxon>
        <taxon>Gammaproteobacteria</taxon>
        <taxon>Vibrionales</taxon>
        <taxon>Vibrionaceae</taxon>
        <taxon>Vibrio</taxon>
    </lineage>
</organism>
<gene>
    <name evidence="2" type="ORF">F0238_20970</name>
</gene>
<name>A0AAP6ZVM7_9VIBR</name>
<dbReference type="EMBL" id="VTXP01000015">
    <property type="protein sequence ID" value="NOJ25199.1"/>
    <property type="molecule type" value="Genomic_DNA"/>
</dbReference>
<proteinExistence type="predicted"/>
<sequence length="323" mass="36532">MKRLIMPVIIGLIIASPIHAQENTHTQKQTLSNEDGKANQYYTDGEKGWFWYEKLSQEEKEELLEKLKSEQSQTPQKETKPLSNKWFRENFQNYIDAAINNPFDREAMRNYLYLEKFMRDRANAFGLERQKAILAEPFLDATSSRPIANFGMKTMNVQATKNKDALLSQLGEKTGLYFFYLSGDTFSVLQSDLIALLNKEYGFSVIPVSLDGSAPPSALGAEYEIDSGQADALNIQVLPATYLYNPINNSMELVGQGMHSLTDLKTRIIHAALRGELIDQQQYQLTRPTGLYSNPNGYVSGSLSVPEDAPQEFVDLYNESQNK</sequence>
<keyword evidence="1" id="KW-0732">Signal</keyword>
<dbReference type="Proteomes" id="UP000576645">
    <property type="component" value="Unassembled WGS sequence"/>
</dbReference>
<dbReference type="RefSeq" id="WP_171353695.1">
    <property type="nucleotide sequence ID" value="NZ_VTXP01000015.1"/>
</dbReference>
<feature type="chain" id="PRO_5042820606" description="Conjugal transfer protein TraF" evidence="1">
    <location>
        <begin position="21"/>
        <end position="323"/>
    </location>
</feature>
<evidence type="ECO:0000256" key="1">
    <source>
        <dbReference type="SAM" id="SignalP"/>
    </source>
</evidence>
<dbReference type="AlphaFoldDB" id="A0AAP6ZVM7"/>
<dbReference type="InterPro" id="IPR039555">
    <property type="entry name" value="TraF/TrbB"/>
</dbReference>
<accession>A0AAP6ZVM7</accession>
<reference evidence="2 3" key="1">
    <citation type="submission" date="2019-09" db="EMBL/GenBank/DDBJ databases">
        <title>Draft genome sequencing and comparative genomics of hatchery-associated Vibrios.</title>
        <authorList>
            <person name="Kehlet-Delgado H."/>
            <person name="Mueller R.S."/>
        </authorList>
    </citation>
    <scope>NUCLEOTIDE SEQUENCE [LARGE SCALE GENOMIC DNA]</scope>
    <source>
        <strain evidence="2 3">09-121-3</strain>
    </source>
</reference>
<feature type="signal peptide" evidence="1">
    <location>
        <begin position="1"/>
        <end position="20"/>
    </location>
</feature>
<evidence type="ECO:0000313" key="2">
    <source>
        <dbReference type="EMBL" id="NOJ25199.1"/>
    </source>
</evidence>
<dbReference type="Pfam" id="PF13728">
    <property type="entry name" value="TraF"/>
    <property type="match status" value="1"/>
</dbReference>
<evidence type="ECO:0008006" key="4">
    <source>
        <dbReference type="Google" id="ProtNLM"/>
    </source>
</evidence>
<comment type="caution">
    <text evidence="2">The sequence shown here is derived from an EMBL/GenBank/DDBJ whole genome shotgun (WGS) entry which is preliminary data.</text>
</comment>